<feature type="domain" description="Photosynthesis system II assembly factor Ycf48/Hcf136-like" evidence="3">
    <location>
        <begin position="144"/>
        <end position="271"/>
    </location>
</feature>
<dbReference type="AlphaFoldDB" id="A0A6M8F563"/>
<dbReference type="Pfam" id="PF14870">
    <property type="entry name" value="PSII_BNR"/>
    <property type="match status" value="1"/>
</dbReference>
<accession>A0A6M8F563</accession>
<evidence type="ECO:0000313" key="4">
    <source>
        <dbReference type="EMBL" id="QKE63694.1"/>
    </source>
</evidence>
<evidence type="ECO:0000256" key="1">
    <source>
        <dbReference type="ARBA" id="ARBA00022531"/>
    </source>
</evidence>
<protein>
    <recommendedName>
        <fullName evidence="3">Photosynthesis system II assembly factor Ycf48/Hcf136-like domain-containing protein</fullName>
    </recommendedName>
</protein>
<dbReference type="SUPFAM" id="SSF50939">
    <property type="entry name" value="Sialidases"/>
    <property type="match status" value="1"/>
</dbReference>
<dbReference type="RefSeq" id="WP_173207668.1">
    <property type="nucleotide sequence ID" value="NZ_CP053697.2"/>
</dbReference>
<proteinExistence type="predicted"/>
<evidence type="ECO:0000313" key="5">
    <source>
        <dbReference type="Proteomes" id="UP000501379"/>
    </source>
</evidence>
<sequence length="359" mass="37842">MREPALRPTRSGNLHSVQVSNRLLSPLAKALSLLGVVSALALTAPMQAVAAEASAVFAIESSKAVSSLLLDIAHAGKRLVAVGDRGHILFSDDSGRNWVQARVPSRQMLTGVFFVDDKKGWAVGHDAQILATTDGGANWTLQHEDLEREAPLLDIWFQDENRGYAVGAYGALLETSDAGKTWNDVSDRLDNEDGYHLNGIAAVKDAGLFVVGEQGSMFRSADWGQTWERVTGPYEGSLFGAQGTTSSNTLLVYGLRGNLFRSVDFGNTWQALQLRSDSGVLEFGLAGSSLLKDGSVVIVGHGGSVLKSTDSGRSFSVVNRSDRASLAGVTDDAAGNLVLVGQGGALLATENGATAGQQQ</sequence>
<evidence type="ECO:0000259" key="3">
    <source>
        <dbReference type="Pfam" id="PF14870"/>
    </source>
</evidence>
<keyword evidence="2" id="KW-0604">Photosystem II</keyword>
<dbReference type="InterPro" id="IPR015943">
    <property type="entry name" value="WD40/YVTN_repeat-like_dom_sf"/>
</dbReference>
<dbReference type="Proteomes" id="UP000501379">
    <property type="component" value="Chromosome"/>
</dbReference>
<dbReference type="EMBL" id="CP053697">
    <property type="protein sequence ID" value="QKE63694.1"/>
    <property type="molecule type" value="Genomic_DNA"/>
</dbReference>
<dbReference type="InterPro" id="IPR028203">
    <property type="entry name" value="PSII_CF48-like_dom"/>
</dbReference>
<name>A0A6M8F563_9GAMM</name>
<dbReference type="InterPro" id="IPR036278">
    <property type="entry name" value="Sialidase_sf"/>
</dbReference>
<dbReference type="PANTHER" id="PTHR47199">
    <property type="entry name" value="PHOTOSYSTEM II STABILITY/ASSEMBLY FACTOR HCF136, CHLOROPLASTIC"/>
    <property type="match status" value="1"/>
</dbReference>
<gene>
    <name evidence="4" type="ORF">HNE05_10105</name>
</gene>
<dbReference type="Gene3D" id="2.130.10.10">
    <property type="entry name" value="YVTN repeat-like/Quinoprotein amine dehydrogenase"/>
    <property type="match status" value="1"/>
</dbReference>
<keyword evidence="5" id="KW-1185">Reference proteome</keyword>
<dbReference type="GO" id="GO:0009523">
    <property type="term" value="C:photosystem II"/>
    <property type="evidence" value="ECO:0007669"/>
    <property type="project" value="UniProtKB-KW"/>
</dbReference>
<keyword evidence="1" id="KW-0602">Photosynthesis</keyword>
<dbReference type="KEGG" id="pcam:HNE05_10105"/>
<reference evidence="4" key="1">
    <citation type="submission" date="2020-07" db="EMBL/GenBank/DDBJ databases">
        <title>Nitrate ammonifying Pseudomonas campi sp. nov. isolated from German agricultural grassland.</title>
        <authorList>
            <person name="Timsy T."/>
            <person name="Ulrich A."/>
            <person name="Spanner T."/>
            <person name="Foesel B."/>
            <person name="Kolb S."/>
            <person name="Horn M.A."/>
            <person name="Behrendt U."/>
        </authorList>
    </citation>
    <scope>NUCLEOTIDE SEQUENCE</scope>
    <source>
        <strain evidence="4">S1-A32-2</strain>
    </source>
</reference>
<organism evidence="4 5">
    <name type="scientific">Aquipseudomonas campi</name>
    <dbReference type="NCBI Taxonomy" id="2731681"/>
    <lineage>
        <taxon>Bacteria</taxon>
        <taxon>Pseudomonadati</taxon>
        <taxon>Pseudomonadota</taxon>
        <taxon>Gammaproteobacteria</taxon>
        <taxon>Pseudomonadales</taxon>
        <taxon>Pseudomonadaceae</taxon>
        <taxon>Aquipseudomonas</taxon>
    </lineage>
</organism>
<evidence type="ECO:0000256" key="2">
    <source>
        <dbReference type="ARBA" id="ARBA00023276"/>
    </source>
</evidence>
<dbReference type="GO" id="GO:0015979">
    <property type="term" value="P:photosynthesis"/>
    <property type="evidence" value="ECO:0007669"/>
    <property type="project" value="UniProtKB-KW"/>
</dbReference>
<dbReference type="PANTHER" id="PTHR47199:SF2">
    <property type="entry name" value="PHOTOSYSTEM II STABILITY_ASSEMBLY FACTOR HCF136, CHLOROPLASTIC"/>
    <property type="match status" value="1"/>
</dbReference>